<sequence length="193" mass="21751">MRMRSERSHHPPPTTHHGRSLARSDPGIPSVVPPPPHYTRAPRSFLLRFASAPRLISSYLISSHISRTHRSAHRSLYMLLCPIARSPARLDSLAPLASTTPTLFPPSRFAPLHRDTAEARSLRLTFACSHTRTPPHSHHQHNGQLTDSCFLDFSSVYHRDVCVRPSVRLSVWLCQWVLYSAGCRSFAEHDAVV</sequence>
<organism evidence="2 3">
    <name type="scientific">Trametes coccinea (strain BRFM310)</name>
    <name type="common">Pycnoporus coccineus</name>
    <dbReference type="NCBI Taxonomy" id="1353009"/>
    <lineage>
        <taxon>Eukaryota</taxon>
        <taxon>Fungi</taxon>
        <taxon>Dikarya</taxon>
        <taxon>Basidiomycota</taxon>
        <taxon>Agaricomycotina</taxon>
        <taxon>Agaricomycetes</taxon>
        <taxon>Polyporales</taxon>
        <taxon>Polyporaceae</taxon>
        <taxon>Trametes</taxon>
    </lineage>
</organism>
<proteinExistence type="predicted"/>
<accession>A0A1Y2IBF1</accession>
<dbReference type="Proteomes" id="UP000193067">
    <property type="component" value="Unassembled WGS sequence"/>
</dbReference>
<evidence type="ECO:0000313" key="2">
    <source>
        <dbReference type="EMBL" id="OSC98455.1"/>
    </source>
</evidence>
<dbReference type="AlphaFoldDB" id="A0A1Y2IBF1"/>
<protein>
    <submittedName>
        <fullName evidence="2">Uncharacterized protein</fullName>
    </submittedName>
</protein>
<dbReference type="EMBL" id="KZ084138">
    <property type="protein sequence ID" value="OSC98455.1"/>
    <property type="molecule type" value="Genomic_DNA"/>
</dbReference>
<keyword evidence="3" id="KW-1185">Reference proteome</keyword>
<name>A0A1Y2IBF1_TRAC3</name>
<evidence type="ECO:0000313" key="3">
    <source>
        <dbReference type="Proteomes" id="UP000193067"/>
    </source>
</evidence>
<feature type="region of interest" description="Disordered" evidence="1">
    <location>
        <begin position="1"/>
        <end position="36"/>
    </location>
</feature>
<evidence type="ECO:0000256" key="1">
    <source>
        <dbReference type="SAM" id="MobiDB-lite"/>
    </source>
</evidence>
<reference evidence="2 3" key="1">
    <citation type="journal article" date="2015" name="Biotechnol. Biofuels">
        <title>Enhanced degradation of softwood versus hardwood by the white-rot fungus Pycnoporus coccineus.</title>
        <authorList>
            <person name="Couturier M."/>
            <person name="Navarro D."/>
            <person name="Chevret D."/>
            <person name="Henrissat B."/>
            <person name="Piumi F."/>
            <person name="Ruiz-Duenas F.J."/>
            <person name="Martinez A.T."/>
            <person name="Grigoriev I.V."/>
            <person name="Riley R."/>
            <person name="Lipzen A."/>
            <person name="Berrin J.G."/>
            <person name="Master E.R."/>
            <person name="Rosso M.N."/>
        </authorList>
    </citation>
    <scope>NUCLEOTIDE SEQUENCE [LARGE SCALE GENOMIC DNA]</scope>
    <source>
        <strain evidence="2 3">BRFM310</strain>
    </source>
</reference>
<gene>
    <name evidence="2" type="ORF">PYCCODRAFT_1002478</name>
</gene>